<keyword evidence="6" id="KW-0411">Iron-sulfur</keyword>
<keyword evidence="4" id="KW-0479">Metal-binding</keyword>
<dbReference type="EMBL" id="VSSQ01000065">
    <property type="protein sequence ID" value="MPL72359.1"/>
    <property type="molecule type" value="Genomic_DNA"/>
</dbReference>
<dbReference type="InterPro" id="IPR034428">
    <property type="entry name" value="ThiH/NoCL/HydG-like"/>
</dbReference>
<gene>
    <name evidence="8" type="primary">bioB_9</name>
    <name evidence="8" type="ORF">SDC9_18142</name>
</gene>
<dbReference type="Pfam" id="PF04055">
    <property type="entry name" value="Radical_SAM"/>
    <property type="match status" value="1"/>
</dbReference>
<comment type="caution">
    <text evidence="8">The sequence shown here is derived from an EMBL/GenBank/DDBJ whole genome shotgun (WGS) entry which is preliminary data.</text>
</comment>
<dbReference type="Gene3D" id="3.20.20.70">
    <property type="entry name" value="Aldolase class I"/>
    <property type="match status" value="1"/>
</dbReference>
<dbReference type="AlphaFoldDB" id="A0A644U0C3"/>
<dbReference type="EC" id="2.8.1.6" evidence="8"/>
<dbReference type="GO" id="GO:0046872">
    <property type="term" value="F:metal ion binding"/>
    <property type="evidence" value="ECO:0007669"/>
    <property type="project" value="UniProtKB-KW"/>
</dbReference>
<sequence>MIFNPEKCRIPDQRMKPFIDADELWEILNETKSDKQAVREVIAKSLDKKRLTLRETAVLINANDPELIEEIKEGARELKKRVYGNRIVLFAPLYVGNKCTNNCKYCGFRVSNKEAIRKTLTDEELVKEVEALEDNGQKRLILVYGEHPEYSADYIAHTVTTVYGVKKGPGEIRRVNINAAPLEIDEFRKVKEAGIGTYQIFQETYHPEAYKNYHLGGKKRNFEYRLTALDRAQEAGIDDVGIGALFGLYDWRYEVLGLVRHTNHLEACYHVGPHTISFPRIQNASKLDLGTDYTVNDDDFARLVAILRLAVPYTGMILTARENPRLRHEVIQFGVSQIDGGTKLELGSYSHSVNEEQDLNREQFQINDNRSLNEIIEELFENDYLPSFCTACYRRGRTGEHFMEFSVPGFIKRFCSPNAMLTLAEYLEDYAPADTKKKGWEVIEKNLDDLQQHADAVNMNELRIRLLRVRSGERDLYF</sequence>
<dbReference type="SFLD" id="SFLDG01060">
    <property type="entry name" value="BATS_domain_containing"/>
    <property type="match status" value="1"/>
</dbReference>
<evidence type="ECO:0000256" key="3">
    <source>
        <dbReference type="ARBA" id="ARBA00022691"/>
    </source>
</evidence>
<dbReference type="InterPro" id="IPR024007">
    <property type="entry name" value="FeFe-hyd_mat_HydG"/>
</dbReference>
<keyword evidence="2" id="KW-0004">4Fe-4S</keyword>
<proteinExistence type="predicted"/>
<reference evidence="8" key="1">
    <citation type="submission" date="2019-08" db="EMBL/GenBank/DDBJ databases">
        <authorList>
            <person name="Kucharzyk K."/>
            <person name="Murdoch R.W."/>
            <person name="Higgins S."/>
            <person name="Loffler F."/>
        </authorList>
    </citation>
    <scope>NUCLEOTIDE SEQUENCE</scope>
</reference>
<dbReference type="GO" id="GO:0044272">
    <property type="term" value="P:sulfur compound biosynthetic process"/>
    <property type="evidence" value="ECO:0007669"/>
    <property type="project" value="UniProtKB-ARBA"/>
</dbReference>
<dbReference type="SMART" id="SM00876">
    <property type="entry name" value="BATS"/>
    <property type="match status" value="1"/>
</dbReference>
<keyword evidence="5" id="KW-0408">Iron</keyword>
<dbReference type="NCBIfam" id="TIGR03955">
    <property type="entry name" value="rSAM_HydG"/>
    <property type="match status" value="1"/>
</dbReference>
<dbReference type="PANTHER" id="PTHR43583:SF2">
    <property type="entry name" value="THIAZOLE BIOSYNTHESIS PROTEIN"/>
    <property type="match status" value="1"/>
</dbReference>
<dbReference type="InterPro" id="IPR013785">
    <property type="entry name" value="Aldolase_TIM"/>
</dbReference>
<dbReference type="Pfam" id="PF06968">
    <property type="entry name" value="BATS"/>
    <property type="match status" value="1"/>
</dbReference>
<dbReference type="SUPFAM" id="SSF102114">
    <property type="entry name" value="Radical SAM enzymes"/>
    <property type="match status" value="1"/>
</dbReference>
<accession>A0A644U0C3</accession>
<comment type="cofactor">
    <cofactor evidence="1">
        <name>[4Fe-4S] cluster</name>
        <dbReference type="ChEBI" id="CHEBI:49883"/>
    </cofactor>
</comment>
<dbReference type="GO" id="GO:0042364">
    <property type="term" value="P:water-soluble vitamin biosynthetic process"/>
    <property type="evidence" value="ECO:0007669"/>
    <property type="project" value="UniProtKB-ARBA"/>
</dbReference>
<dbReference type="SFLD" id="SFLDF00319">
    <property type="entry name" value="Fe_hydrogenase_maturase_(HydG"/>
    <property type="match status" value="1"/>
</dbReference>
<dbReference type="PROSITE" id="PS51918">
    <property type="entry name" value="RADICAL_SAM"/>
    <property type="match status" value="1"/>
</dbReference>
<evidence type="ECO:0000256" key="1">
    <source>
        <dbReference type="ARBA" id="ARBA00001966"/>
    </source>
</evidence>
<evidence type="ECO:0000256" key="6">
    <source>
        <dbReference type="ARBA" id="ARBA00023014"/>
    </source>
</evidence>
<dbReference type="InterPro" id="IPR058240">
    <property type="entry name" value="rSAM_sf"/>
</dbReference>
<evidence type="ECO:0000256" key="2">
    <source>
        <dbReference type="ARBA" id="ARBA00022485"/>
    </source>
</evidence>
<feature type="domain" description="Radical SAM core" evidence="7">
    <location>
        <begin position="83"/>
        <end position="313"/>
    </location>
</feature>
<protein>
    <submittedName>
        <fullName evidence="8">Biotin synthase</fullName>
        <ecNumber evidence="8">2.8.1.6</ecNumber>
    </submittedName>
</protein>
<dbReference type="SFLD" id="SFLDG01081">
    <property type="entry name" value="cleavage_of_the_Ca-Cb_bond_in"/>
    <property type="match status" value="1"/>
</dbReference>
<keyword evidence="8" id="KW-0808">Transferase</keyword>
<evidence type="ECO:0000313" key="8">
    <source>
        <dbReference type="EMBL" id="MPL72359.1"/>
    </source>
</evidence>
<evidence type="ECO:0000259" key="7">
    <source>
        <dbReference type="PROSITE" id="PS51918"/>
    </source>
</evidence>
<dbReference type="GO" id="GO:0051539">
    <property type="term" value="F:4 iron, 4 sulfur cluster binding"/>
    <property type="evidence" value="ECO:0007669"/>
    <property type="project" value="UniProtKB-KW"/>
</dbReference>
<name>A0A644U0C3_9ZZZZ</name>
<dbReference type="PANTHER" id="PTHR43583">
    <property type="entry name" value="2-IMINOACETATE SYNTHASE"/>
    <property type="match status" value="1"/>
</dbReference>
<dbReference type="InterPro" id="IPR007197">
    <property type="entry name" value="rSAM"/>
</dbReference>
<evidence type="ECO:0000256" key="4">
    <source>
        <dbReference type="ARBA" id="ARBA00022723"/>
    </source>
</evidence>
<dbReference type="GO" id="GO:0004076">
    <property type="term" value="F:biotin synthase activity"/>
    <property type="evidence" value="ECO:0007669"/>
    <property type="project" value="UniProtKB-EC"/>
</dbReference>
<organism evidence="8">
    <name type="scientific">bioreactor metagenome</name>
    <dbReference type="NCBI Taxonomy" id="1076179"/>
    <lineage>
        <taxon>unclassified sequences</taxon>
        <taxon>metagenomes</taxon>
        <taxon>ecological metagenomes</taxon>
    </lineage>
</organism>
<evidence type="ECO:0000256" key="5">
    <source>
        <dbReference type="ARBA" id="ARBA00023004"/>
    </source>
</evidence>
<keyword evidence="3" id="KW-0949">S-adenosyl-L-methionine</keyword>
<dbReference type="InterPro" id="IPR010722">
    <property type="entry name" value="BATS_dom"/>
</dbReference>
<dbReference type="CDD" id="cd01335">
    <property type="entry name" value="Radical_SAM"/>
    <property type="match status" value="1"/>
</dbReference>
<dbReference type="SFLD" id="SFLDS00029">
    <property type="entry name" value="Radical_SAM"/>
    <property type="match status" value="1"/>
</dbReference>